<dbReference type="RefSeq" id="WP_147031988.1">
    <property type="nucleotide sequence ID" value="NZ_CP042436.1"/>
</dbReference>
<evidence type="ECO:0008006" key="4">
    <source>
        <dbReference type="Google" id="ProtNLM"/>
    </source>
</evidence>
<keyword evidence="3" id="KW-1185">Reference proteome</keyword>
<dbReference type="KEGG" id="mgin:FRZ54_12775"/>
<proteinExistence type="predicted"/>
<dbReference type="Proteomes" id="UP000321479">
    <property type="component" value="Chromosome"/>
</dbReference>
<name>A0A5B8UWU9_9SPHI</name>
<evidence type="ECO:0000256" key="1">
    <source>
        <dbReference type="SAM" id="SignalP"/>
    </source>
</evidence>
<accession>A0A5B8UWU9</accession>
<sequence length="129" mass="14122">MRILVLLLTLALTACSASNSPASIDKNQKAIVSANGAELKKVMVTGDGKSVTFQSTGDAAKNSIIYFNRVNPGFLVSEGFGLNQNYVLKLSPGKKYTVYIYTNPKDEKAYPIYFKTDYNGNIIDKPDDE</sequence>
<reference evidence="2 3" key="1">
    <citation type="journal article" date="2017" name="Curr. Microbiol.">
        <title>Mucilaginibacter ginsenosidivorans sp. nov., Isolated from Soil of Ginseng Field.</title>
        <authorList>
            <person name="Kim M.M."/>
            <person name="Siddiqi M.Z."/>
            <person name="Im W.T."/>
        </authorList>
    </citation>
    <scope>NUCLEOTIDE SEQUENCE [LARGE SCALE GENOMIC DNA]</scope>
    <source>
        <strain evidence="2 3">Gsoil 3017</strain>
    </source>
</reference>
<evidence type="ECO:0000313" key="2">
    <source>
        <dbReference type="EMBL" id="QEC63412.1"/>
    </source>
</evidence>
<organism evidence="2 3">
    <name type="scientific">Mucilaginibacter ginsenosidivorans</name>
    <dbReference type="NCBI Taxonomy" id="398053"/>
    <lineage>
        <taxon>Bacteria</taxon>
        <taxon>Pseudomonadati</taxon>
        <taxon>Bacteroidota</taxon>
        <taxon>Sphingobacteriia</taxon>
        <taxon>Sphingobacteriales</taxon>
        <taxon>Sphingobacteriaceae</taxon>
        <taxon>Mucilaginibacter</taxon>
    </lineage>
</organism>
<feature type="chain" id="PRO_5022813411" description="Lipoprotein" evidence="1">
    <location>
        <begin position="20"/>
        <end position="129"/>
    </location>
</feature>
<dbReference type="EMBL" id="CP042436">
    <property type="protein sequence ID" value="QEC63412.1"/>
    <property type="molecule type" value="Genomic_DNA"/>
</dbReference>
<keyword evidence="1" id="KW-0732">Signal</keyword>
<feature type="signal peptide" evidence="1">
    <location>
        <begin position="1"/>
        <end position="19"/>
    </location>
</feature>
<dbReference type="PROSITE" id="PS51257">
    <property type="entry name" value="PROKAR_LIPOPROTEIN"/>
    <property type="match status" value="1"/>
</dbReference>
<gene>
    <name evidence="2" type="ORF">FRZ54_12775</name>
</gene>
<dbReference type="AlphaFoldDB" id="A0A5B8UWU9"/>
<protein>
    <recommendedName>
        <fullName evidence="4">Lipoprotein</fullName>
    </recommendedName>
</protein>
<evidence type="ECO:0000313" key="3">
    <source>
        <dbReference type="Proteomes" id="UP000321479"/>
    </source>
</evidence>